<evidence type="ECO:0000313" key="5">
    <source>
        <dbReference type="Proteomes" id="UP000320791"/>
    </source>
</evidence>
<dbReference type="InterPro" id="IPR051601">
    <property type="entry name" value="Serine_prot/Carboxylest_S33"/>
</dbReference>
<dbReference type="PANTHER" id="PTHR43248:SF2">
    <property type="entry name" value="PROLYL AMINOPEPTIDASE"/>
    <property type="match status" value="1"/>
</dbReference>
<comment type="caution">
    <text evidence="4">The sequence shown here is derived from an EMBL/GenBank/DDBJ whole genome shotgun (WGS) entry which is preliminary data.</text>
</comment>
<dbReference type="SUPFAM" id="SSF53474">
    <property type="entry name" value="alpha/beta-Hydrolases"/>
    <property type="match status" value="1"/>
</dbReference>
<reference evidence="4 5" key="1">
    <citation type="submission" date="2019-08" db="EMBL/GenBank/DDBJ databases">
        <authorList>
            <person name="Lei W."/>
        </authorList>
    </citation>
    <scope>NUCLEOTIDE SEQUENCE [LARGE SCALE GENOMIC DNA]</scope>
    <source>
        <strain evidence="4 5">CCUG 58627</strain>
    </source>
</reference>
<comment type="similarity">
    <text evidence="1">Belongs to the peptidase S33 family.</text>
</comment>
<evidence type="ECO:0000313" key="4">
    <source>
        <dbReference type="EMBL" id="TWT28589.1"/>
    </source>
</evidence>
<evidence type="ECO:0000256" key="2">
    <source>
        <dbReference type="ARBA" id="ARBA00022801"/>
    </source>
</evidence>
<dbReference type="Proteomes" id="UP000320791">
    <property type="component" value="Unassembled WGS sequence"/>
</dbReference>
<dbReference type="GO" id="GO:0006508">
    <property type="term" value="P:proteolysis"/>
    <property type="evidence" value="ECO:0007669"/>
    <property type="project" value="InterPro"/>
</dbReference>
<accession>A0A5C5US55</accession>
<dbReference type="InterPro" id="IPR000073">
    <property type="entry name" value="AB_hydrolase_1"/>
</dbReference>
<proteinExistence type="inferred from homology"/>
<dbReference type="OrthoDB" id="9796770at2"/>
<protein>
    <submittedName>
        <fullName evidence="4">Alpha/beta fold hydrolase</fullName>
    </submittedName>
</protein>
<dbReference type="InterPro" id="IPR002410">
    <property type="entry name" value="Peptidase_S33"/>
</dbReference>
<evidence type="ECO:0000259" key="3">
    <source>
        <dbReference type="Pfam" id="PF00561"/>
    </source>
</evidence>
<dbReference type="InterPro" id="IPR029058">
    <property type="entry name" value="AB_hydrolase_fold"/>
</dbReference>
<name>A0A5C5US55_9CORY</name>
<dbReference type="Gene3D" id="3.40.50.1820">
    <property type="entry name" value="alpha/beta hydrolase"/>
    <property type="match status" value="1"/>
</dbReference>
<dbReference type="Pfam" id="PF00561">
    <property type="entry name" value="Abhydrolase_1"/>
    <property type="match status" value="1"/>
</dbReference>
<gene>
    <name evidence="4" type="ORF">FRX94_02670</name>
</gene>
<dbReference type="GO" id="GO:0004177">
    <property type="term" value="F:aminopeptidase activity"/>
    <property type="evidence" value="ECO:0007669"/>
    <property type="project" value="UniProtKB-EC"/>
</dbReference>
<dbReference type="AlphaFoldDB" id="A0A5C5US55"/>
<dbReference type="PANTHER" id="PTHR43248">
    <property type="entry name" value="2-SUCCINYL-6-HYDROXY-2,4-CYCLOHEXADIENE-1-CARBOXYLATE SYNTHASE"/>
    <property type="match status" value="1"/>
</dbReference>
<dbReference type="EMBL" id="VOHM01000004">
    <property type="protein sequence ID" value="TWT28589.1"/>
    <property type="molecule type" value="Genomic_DNA"/>
</dbReference>
<feature type="domain" description="AB hydrolase-1" evidence="3">
    <location>
        <begin position="50"/>
        <end position="238"/>
    </location>
</feature>
<sequence>MDAMTLAHRRFGFIIRSHTLTVPWDRSRPELGTLDVFAREIIPDGGEDWPIVLYLQGGPGFPAPRFFGATGWIGELLRKHRVVLLDQRGTGLSSSPLIDAATPGYFDLLRAEQIVADCEDLRAALGVQTWSLFGQSFGGFCITTYLSRHPDVIDRAYLTGGLPATACHADDVYRATFARTRARHEQFYRQFPWAEERIREICHHLDSAFETLPTGERLSARRFRTIGLDLGRGTGFEQLGYLLENPFVVTRGEKRLRKGFLAQVGQKVSFAGNPLYAVIHEVIYGGTVPGPTNWSAHRIREEIPGFAEAADPRDFREPFFLTGEHIFPWQFVEDPALAPYAEVAAALAVKSDWGCLYDRAALSESRAVCAAAVYCDDIFVPMDLSLDTAAAFRDIRLHITNQFQHDGISVDGGGILGVLLAKTNEY</sequence>
<keyword evidence="2 4" id="KW-0378">Hydrolase</keyword>
<dbReference type="PRINTS" id="PR00793">
    <property type="entry name" value="PROAMNOPTASE"/>
</dbReference>
<keyword evidence="5" id="KW-1185">Reference proteome</keyword>
<organism evidence="4 5">
    <name type="scientific">Corynebacterium canis</name>
    <dbReference type="NCBI Taxonomy" id="679663"/>
    <lineage>
        <taxon>Bacteria</taxon>
        <taxon>Bacillati</taxon>
        <taxon>Actinomycetota</taxon>
        <taxon>Actinomycetes</taxon>
        <taxon>Mycobacteriales</taxon>
        <taxon>Corynebacteriaceae</taxon>
        <taxon>Corynebacterium</taxon>
    </lineage>
</organism>
<evidence type="ECO:0000256" key="1">
    <source>
        <dbReference type="ARBA" id="ARBA00010088"/>
    </source>
</evidence>